<accession>A0A1V9Y5D6</accession>
<reference evidence="1 2" key="1">
    <citation type="journal article" date="2014" name="Genome Biol. Evol.">
        <title>The secreted proteins of Achlya hypogyna and Thraustotheca clavata identify the ancestral oomycete secretome and reveal gene acquisitions by horizontal gene transfer.</title>
        <authorList>
            <person name="Misner I."/>
            <person name="Blouin N."/>
            <person name="Leonard G."/>
            <person name="Richards T.A."/>
            <person name="Lane C.E."/>
        </authorList>
    </citation>
    <scope>NUCLEOTIDE SEQUENCE [LARGE SCALE GENOMIC DNA]</scope>
    <source>
        <strain evidence="1 2">ATCC 48635</strain>
    </source>
</reference>
<protein>
    <submittedName>
        <fullName evidence="1">Uncharacterized protein</fullName>
    </submittedName>
</protein>
<gene>
    <name evidence="1" type="ORF">ACHHYP_17085</name>
</gene>
<keyword evidence="2" id="KW-1185">Reference proteome</keyword>
<organism evidence="1 2">
    <name type="scientific">Achlya hypogyna</name>
    <name type="common">Oomycete</name>
    <name type="synonym">Protoachlya hypogyna</name>
    <dbReference type="NCBI Taxonomy" id="1202772"/>
    <lineage>
        <taxon>Eukaryota</taxon>
        <taxon>Sar</taxon>
        <taxon>Stramenopiles</taxon>
        <taxon>Oomycota</taxon>
        <taxon>Saprolegniomycetes</taxon>
        <taxon>Saprolegniales</taxon>
        <taxon>Achlyaceae</taxon>
        <taxon>Achlya</taxon>
    </lineage>
</organism>
<evidence type="ECO:0000313" key="1">
    <source>
        <dbReference type="EMBL" id="OQR80888.1"/>
    </source>
</evidence>
<evidence type="ECO:0000313" key="2">
    <source>
        <dbReference type="Proteomes" id="UP000243579"/>
    </source>
</evidence>
<dbReference type="Proteomes" id="UP000243579">
    <property type="component" value="Unassembled WGS sequence"/>
</dbReference>
<sequence length="113" mass="12901">MAVSMDLPRASFQRLQCPNCAASYMSFDDRREPYCTSDCKATAKILSIEQEDYGDEESDSDDIDGDVYLICVPKFDPAAINRQRKIRNSQQRLSSPRPIPQRTMFYSGDVISY</sequence>
<name>A0A1V9Y5D6_ACHHY</name>
<comment type="caution">
    <text evidence="1">The sequence shown here is derived from an EMBL/GenBank/DDBJ whole genome shotgun (WGS) entry which is preliminary data.</text>
</comment>
<proteinExistence type="predicted"/>
<dbReference type="OrthoDB" id="69911at2759"/>
<dbReference type="EMBL" id="JNBR01002862">
    <property type="protein sequence ID" value="OQR80888.1"/>
    <property type="molecule type" value="Genomic_DNA"/>
</dbReference>
<dbReference type="AlphaFoldDB" id="A0A1V9Y5D6"/>